<dbReference type="CDD" id="cd03801">
    <property type="entry name" value="GT4_PimA-like"/>
    <property type="match status" value="1"/>
</dbReference>
<feature type="domain" description="Glycosyl transferase family 1" evidence="2">
    <location>
        <begin position="208"/>
        <end position="364"/>
    </location>
</feature>
<dbReference type="AlphaFoldDB" id="A0A4Q7M7E8"/>
<dbReference type="EMBL" id="SGWY01000004">
    <property type="protein sequence ID" value="RZS63461.1"/>
    <property type="molecule type" value="Genomic_DNA"/>
</dbReference>
<evidence type="ECO:0000313" key="4">
    <source>
        <dbReference type="Proteomes" id="UP000293289"/>
    </source>
</evidence>
<evidence type="ECO:0000259" key="2">
    <source>
        <dbReference type="Pfam" id="PF00534"/>
    </source>
</evidence>
<keyword evidence="4" id="KW-1185">Reference proteome</keyword>
<accession>A0A4Q7M7E8</accession>
<dbReference type="PANTHER" id="PTHR12526:SF637">
    <property type="entry name" value="GLYCOSYLTRANSFERASE EPSF-RELATED"/>
    <property type="match status" value="1"/>
</dbReference>
<dbReference type="InterPro" id="IPR001296">
    <property type="entry name" value="Glyco_trans_1"/>
</dbReference>
<gene>
    <name evidence="3" type="ORF">EV187_3366</name>
</gene>
<organism evidence="3 4">
    <name type="scientific">Agromyces ramosus</name>
    <dbReference type="NCBI Taxonomy" id="33879"/>
    <lineage>
        <taxon>Bacteria</taxon>
        <taxon>Bacillati</taxon>
        <taxon>Actinomycetota</taxon>
        <taxon>Actinomycetes</taxon>
        <taxon>Micrococcales</taxon>
        <taxon>Microbacteriaceae</taxon>
        <taxon>Agromyces</taxon>
    </lineage>
</organism>
<reference evidence="3 4" key="1">
    <citation type="submission" date="2019-02" db="EMBL/GenBank/DDBJ databases">
        <title>Genomic Encyclopedia of Type Strains, Phase IV (KMG-IV): sequencing the most valuable type-strain genomes for metagenomic binning, comparative biology and taxonomic classification.</title>
        <authorList>
            <person name="Goeker M."/>
        </authorList>
    </citation>
    <scope>NUCLEOTIDE SEQUENCE [LARGE SCALE GENOMIC DNA]</scope>
    <source>
        <strain evidence="3 4">DSM 43045</strain>
    </source>
</reference>
<dbReference type="GO" id="GO:0016757">
    <property type="term" value="F:glycosyltransferase activity"/>
    <property type="evidence" value="ECO:0007669"/>
    <property type="project" value="InterPro"/>
</dbReference>
<protein>
    <submittedName>
        <fullName evidence="3">Glycosyltransferase involved in cell wall biosynthesis</fullName>
    </submittedName>
</protein>
<proteinExistence type="predicted"/>
<comment type="caution">
    <text evidence="3">The sequence shown here is derived from an EMBL/GenBank/DDBJ whole genome shotgun (WGS) entry which is preliminary data.</text>
</comment>
<dbReference type="SUPFAM" id="SSF53756">
    <property type="entry name" value="UDP-Glycosyltransferase/glycogen phosphorylase"/>
    <property type="match status" value="1"/>
</dbReference>
<dbReference type="PANTHER" id="PTHR12526">
    <property type="entry name" value="GLYCOSYLTRANSFERASE"/>
    <property type="match status" value="1"/>
</dbReference>
<dbReference type="Proteomes" id="UP000293289">
    <property type="component" value="Unassembled WGS sequence"/>
</dbReference>
<evidence type="ECO:0000256" key="1">
    <source>
        <dbReference type="ARBA" id="ARBA00022679"/>
    </source>
</evidence>
<keyword evidence="1 3" id="KW-0808">Transferase</keyword>
<sequence length="422" mass="45600">MRQAGGESDAPRVLHLDHTTVAGGAEFALLRMMQAGAPWRPCIMLAPTDEEGLGVYEALPPEIPCRVVGVRQPAGVSWGGISLQVLAGARLVMQAIATRMHRSFREADVVDANTARAAAYGAIAARFSRVPFVVHVRDMTERDALGRTGHFLMRRVILPRADGIISDTHPPLDSARPYVKPEALMSVIPSASGIRVRDTPPMRTEGTLRIGMLARIDPWKGQGVLLDAFAEACADVDACLEFAGAAPFGHEDFLAELKGRAVELGVADRVIFHGHVADVDTLIEEWDIAVQASTRPEPLGQNVLQYLAAGRAVVVADEGGPTEWVHDEVNGLLFPARDARGLAEVLRRLAASPELRERLGSAAAATPGLLDDAEVAEAHATFYHEVIEAVRRRVTRGRRTRETVYDEVARRIATVTNAPGRA</sequence>
<evidence type="ECO:0000313" key="3">
    <source>
        <dbReference type="EMBL" id="RZS63461.1"/>
    </source>
</evidence>
<name>A0A4Q7M7E8_9MICO</name>
<dbReference type="Gene3D" id="3.40.50.2000">
    <property type="entry name" value="Glycogen Phosphorylase B"/>
    <property type="match status" value="2"/>
</dbReference>
<dbReference type="Pfam" id="PF00534">
    <property type="entry name" value="Glycos_transf_1"/>
    <property type="match status" value="1"/>
</dbReference>